<evidence type="ECO:0000256" key="8">
    <source>
        <dbReference type="ARBA" id="ARBA00022679"/>
    </source>
</evidence>
<dbReference type="Gene3D" id="1.25.40.20">
    <property type="entry name" value="Ankyrin repeat-containing domain"/>
    <property type="match status" value="1"/>
</dbReference>
<evidence type="ECO:0000256" key="4">
    <source>
        <dbReference type="ARBA" id="ARBA00004922"/>
    </source>
</evidence>
<evidence type="ECO:0000256" key="12">
    <source>
        <dbReference type="ARBA" id="ARBA00022989"/>
    </source>
</evidence>
<feature type="transmembrane region" description="Helical" evidence="17">
    <location>
        <begin position="467"/>
        <end position="488"/>
    </location>
</feature>
<gene>
    <name evidence="20" type="ORF">FisN_17Hh247</name>
</gene>
<dbReference type="GO" id="GO:0004579">
    <property type="term" value="F:dolichyl-diphosphooligosaccharide-protein glycotransferase activity"/>
    <property type="evidence" value="ECO:0007669"/>
    <property type="project" value="UniProtKB-EC"/>
</dbReference>
<evidence type="ECO:0000313" key="20">
    <source>
        <dbReference type="EMBL" id="GAX13306.1"/>
    </source>
</evidence>
<dbReference type="InterPro" id="IPR036770">
    <property type="entry name" value="Ankyrin_rpt-contain_sf"/>
</dbReference>
<keyword evidence="7 20" id="KW-0328">Glycosyltransferase</keyword>
<feature type="domain" description="STT3/PglB/AglB core" evidence="19">
    <location>
        <begin position="625"/>
        <end position="680"/>
    </location>
</feature>
<organism evidence="20 21">
    <name type="scientific">Fistulifera solaris</name>
    <name type="common">Oleaginous diatom</name>
    <dbReference type="NCBI Taxonomy" id="1519565"/>
    <lineage>
        <taxon>Eukaryota</taxon>
        <taxon>Sar</taxon>
        <taxon>Stramenopiles</taxon>
        <taxon>Ochrophyta</taxon>
        <taxon>Bacillariophyta</taxon>
        <taxon>Bacillariophyceae</taxon>
        <taxon>Bacillariophycidae</taxon>
        <taxon>Naviculales</taxon>
        <taxon>Naviculaceae</taxon>
        <taxon>Fistulifera</taxon>
    </lineage>
</organism>
<feature type="transmembrane region" description="Helical" evidence="17">
    <location>
        <begin position="134"/>
        <end position="155"/>
    </location>
</feature>
<dbReference type="InterPro" id="IPR003674">
    <property type="entry name" value="Oligo_trans_STT3"/>
</dbReference>
<feature type="transmembrane region" description="Helical" evidence="17">
    <location>
        <begin position="260"/>
        <end position="287"/>
    </location>
</feature>
<feature type="transmembrane region" description="Helical" evidence="17">
    <location>
        <begin position="35"/>
        <end position="53"/>
    </location>
</feature>
<evidence type="ECO:0000256" key="15">
    <source>
        <dbReference type="ARBA" id="ARBA00048829"/>
    </source>
</evidence>
<keyword evidence="8 20" id="KW-0808">Transferase</keyword>
<dbReference type="PANTHER" id="PTHR13872:SF1">
    <property type="entry name" value="DOLICHYL-DIPHOSPHOOLIGOSACCHARIDE--PROTEIN GLYCOSYLTRANSFERASE SUBUNIT STT3B"/>
    <property type="match status" value="1"/>
</dbReference>
<dbReference type="GO" id="GO:0012505">
    <property type="term" value="C:endomembrane system"/>
    <property type="evidence" value="ECO:0007669"/>
    <property type="project" value="UniProtKB-SubCell"/>
</dbReference>
<feature type="region of interest" description="Disordered" evidence="16">
    <location>
        <begin position="955"/>
        <end position="978"/>
    </location>
</feature>
<evidence type="ECO:0000256" key="6">
    <source>
        <dbReference type="ARBA" id="ARBA00012605"/>
    </source>
</evidence>
<keyword evidence="9 17" id="KW-0812">Transmembrane</keyword>
<feature type="domain" description="Oligosaccharyl transferase STT3 N-terminal" evidence="18">
    <location>
        <begin position="199"/>
        <end position="471"/>
    </location>
</feature>
<protein>
    <recommendedName>
        <fullName evidence="6">dolichyl-diphosphooligosaccharide--protein glycotransferase</fullName>
        <ecNumber evidence="6">2.4.99.18</ecNumber>
    </recommendedName>
</protein>
<evidence type="ECO:0000256" key="1">
    <source>
        <dbReference type="ARBA" id="ARBA00001936"/>
    </source>
</evidence>
<dbReference type="EC" id="2.4.99.18" evidence="6"/>
<comment type="catalytic activity">
    <reaction evidence="15">
        <text>a di-trans,poly-cis-dolichyl diphosphooligosaccharide + L-asparaginyl-[protein] = N(4)-(oligosaccharide-(1-&gt;4)-N-acetyl-beta-D-glucosaminyl-(1-&gt;4)-N-acetyl-beta-D-glucosaminyl)-L-asparaginyl-[protein] + a di-trans,poly-cis-dolichyl diphosphate + H(+)</text>
        <dbReference type="Rhea" id="RHEA:22980"/>
        <dbReference type="Rhea" id="RHEA-COMP:12804"/>
        <dbReference type="Rhea" id="RHEA-COMP:12805"/>
        <dbReference type="Rhea" id="RHEA-COMP:19506"/>
        <dbReference type="Rhea" id="RHEA-COMP:19509"/>
        <dbReference type="ChEBI" id="CHEBI:15378"/>
        <dbReference type="ChEBI" id="CHEBI:50347"/>
        <dbReference type="ChEBI" id="CHEBI:57497"/>
        <dbReference type="ChEBI" id="CHEBI:57570"/>
        <dbReference type="ChEBI" id="CHEBI:132529"/>
        <dbReference type="EC" id="2.4.99.18"/>
    </reaction>
</comment>
<dbReference type="EMBL" id="BDSP01000061">
    <property type="protein sequence ID" value="GAX13306.1"/>
    <property type="molecule type" value="Genomic_DNA"/>
</dbReference>
<accession>A0A1Z5JH97</accession>
<proteinExistence type="inferred from homology"/>
<dbReference type="UniPathway" id="UPA00378"/>
<comment type="pathway">
    <text evidence="4">Protein modification; protein glycosylation.</text>
</comment>
<feature type="transmembrane region" description="Helical" evidence="17">
    <location>
        <begin position="327"/>
        <end position="347"/>
    </location>
</feature>
<dbReference type="FunCoup" id="A0A1Z5JH97">
    <property type="interactions" value="836"/>
</dbReference>
<evidence type="ECO:0000256" key="7">
    <source>
        <dbReference type="ARBA" id="ARBA00022676"/>
    </source>
</evidence>
<reference evidence="20 21" key="1">
    <citation type="journal article" date="2015" name="Plant Cell">
        <title>Oil accumulation by the oleaginous diatom Fistulifera solaris as revealed by the genome and transcriptome.</title>
        <authorList>
            <person name="Tanaka T."/>
            <person name="Maeda Y."/>
            <person name="Veluchamy A."/>
            <person name="Tanaka M."/>
            <person name="Abida H."/>
            <person name="Marechal E."/>
            <person name="Bowler C."/>
            <person name="Muto M."/>
            <person name="Sunaga Y."/>
            <person name="Tanaka M."/>
            <person name="Yoshino T."/>
            <person name="Taniguchi T."/>
            <person name="Fukuda Y."/>
            <person name="Nemoto M."/>
            <person name="Matsumoto M."/>
            <person name="Wong P.S."/>
            <person name="Aburatani S."/>
            <person name="Fujibuchi W."/>
        </authorList>
    </citation>
    <scope>NUCLEOTIDE SEQUENCE [LARGE SCALE GENOMIC DNA]</scope>
    <source>
        <strain evidence="20 21">JPCC DA0580</strain>
    </source>
</reference>
<dbReference type="Pfam" id="PF21436">
    <property type="entry name" value="STT3-PglB_core"/>
    <property type="match status" value="1"/>
</dbReference>
<evidence type="ECO:0000256" key="3">
    <source>
        <dbReference type="ARBA" id="ARBA00004127"/>
    </source>
</evidence>
<dbReference type="Gene3D" id="3.40.50.12610">
    <property type="match status" value="1"/>
</dbReference>
<dbReference type="AlphaFoldDB" id="A0A1Z5JH97"/>
<keyword evidence="21" id="KW-1185">Reference proteome</keyword>
<keyword evidence="11" id="KW-0460">Magnesium</keyword>
<feature type="region of interest" description="Disordered" evidence="16">
    <location>
        <begin position="499"/>
        <end position="532"/>
    </location>
</feature>
<dbReference type="InterPro" id="IPR048999">
    <property type="entry name" value="STT3-PglB_core"/>
</dbReference>
<dbReference type="InterPro" id="IPR048307">
    <property type="entry name" value="STT3_N"/>
</dbReference>
<dbReference type="OrthoDB" id="10261066at2759"/>
<evidence type="ECO:0000256" key="11">
    <source>
        <dbReference type="ARBA" id="ARBA00022842"/>
    </source>
</evidence>
<feature type="domain" description="Oligosaccharyl transferase STT3 N-terminal" evidence="18">
    <location>
        <begin position="59"/>
        <end position="150"/>
    </location>
</feature>
<comment type="cofactor">
    <cofactor evidence="2">
        <name>Mg(2+)</name>
        <dbReference type="ChEBI" id="CHEBI:18420"/>
    </cofactor>
</comment>
<evidence type="ECO:0000256" key="5">
    <source>
        <dbReference type="ARBA" id="ARBA00010810"/>
    </source>
</evidence>
<evidence type="ECO:0000256" key="9">
    <source>
        <dbReference type="ARBA" id="ARBA00022692"/>
    </source>
</evidence>
<keyword evidence="12 17" id="KW-1133">Transmembrane helix</keyword>
<comment type="cofactor">
    <cofactor evidence="1">
        <name>Mn(2+)</name>
        <dbReference type="ChEBI" id="CHEBI:29035"/>
    </cofactor>
</comment>
<feature type="transmembrane region" description="Helical" evidence="17">
    <location>
        <begin position="299"/>
        <end position="321"/>
    </location>
</feature>
<evidence type="ECO:0000256" key="2">
    <source>
        <dbReference type="ARBA" id="ARBA00001946"/>
    </source>
</evidence>
<evidence type="ECO:0000259" key="18">
    <source>
        <dbReference type="Pfam" id="PF02516"/>
    </source>
</evidence>
<dbReference type="GO" id="GO:0016020">
    <property type="term" value="C:membrane"/>
    <property type="evidence" value="ECO:0007669"/>
    <property type="project" value="InterPro"/>
</dbReference>
<dbReference type="GO" id="GO:0046872">
    <property type="term" value="F:metal ion binding"/>
    <property type="evidence" value="ECO:0007669"/>
    <property type="project" value="UniProtKB-KW"/>
</dbReference>
<evidence type="ECO:0000313" key="21">
    <source>
        <dbReference type="Proteomes" id="UP000198406"/>
    </source>
</evidence>
<dbReference type="InParanoid" id="A0A1Z5JH97"/>
<comment type="similarity">
    <text evidence="5">Belongs to the STT3 family.</text>
</comment>
<evidence type="ECO:0000256" key="17">
    <source>
        <dbReference type="SAM" id="Phobius"/>
    </source>
</evidence>
<evidence type="ECO:0000256" key="10">
    <source>
        <dbReference type="ARBA" id="ARBA00022723"/>
    </source>
</evidence>
<keyword evidence="10" id="KW-0479">Metal-binding</keyword>
<dbReference type="FunFam" id="3.40.50.12610:FF:000003">
    <property type="entry name" value="Oligosaccharyl transferase-like protein"/>
    <property type="match status" value="1"/>
</dbReference>
<comment type="caution">
    <text evidence="20">The sequence shown here is derived from an EMBL/GenBank/DDBJ whole genome shotgun (WGS) entry which is preliminary data.</text>
</comment>
<dbReference type="SUPFAM" id="SSF48403">
    <property type="entry name" value="Ankyrin repeat"/>
    <property type="match status" value="1"/>
</dbReference>
<dbReference type="Proteomes" id="UP000198406">
    <property type="component" value="Unassembled WGS sequence"/>
</dbReference>
<evidence type="ECO:0000256" key="16">
    <source>
        <dbReference type="SAM" id="MobiDB-lite"/>
    </source>
</evidence>
<name>A0A1Z5JH97_FISSO</name>
<dbReference type="Pfam" id="PF02516">
    <property type="entry name" value="STT3"/>
    <property type="match status" value="2"/>
</dbReference>
<feature type="transmembrane region" description="Helical" evidence="17">
    <location>
        <begin position="359"/>
        <end position="379"/>
    </location>
</feature>
<sequence length="978" mass="109074">MSSKSNSAASGSDKVAAKAAVASNTTGIQDSLMQWAWIGAYSYAAFVVLRAAYTIRLGAIESYGIVIHEFDPQFNYRCAEYLYENGAQRFFKWFDHTVWYPLGRPVGTTTYPGMQFTAVWIKNYIAKAMPLHDICVYIPVWFGVIATFVTGMIAYEASLPVNSSKSAVDFLFDLINGTKSPPKVPANAGWAPTSPALECAVFTMAMMSILPAHLMRSMGGGFDNESVAMTAMVSTFYFWMRSLRANDSRSHWFGIATAVAYFYMVATWGGYVFVLNMIGVHAAALVFSGRFDDKVYMAYTLFYSIGTFLAMQVPVVGWTPLKSLEQLGPLAIFGLYQVLFVADRMAAAKNLNQFEKNVFRVKLVCASAAVALALALVLAPSGYFGPISSRVRGLFVKHTKTGNPLVDSVAEHQQASSRAYFQYLHHVCTFAPIGYLFVAAVGLSDSSSFLIVWGTAAYFFSHKMVRLILLTAPIGSTLGGIAAGRIFAWCLRQWWEDQPTGSTSNDQQEGEMDAKVGKRKKSKKAGATANSGSSFDGILSLQQALHSAVKTKEGTIALRTVSAVVLILGFMIGSSFTRYCWLLRRDLSSPSIITKARTRDGNIITVDDYREAYWWLRDNTPEDARVMAWWDYGYQISAIANRTTIADGNTWNHEHIALLGKTLTTDLDEGWSIARHLADYLLVWAGGGGDDLAKSPHLARIANSVYRDHCPDDPTCRVFGFLDREGTPSAMMGRSLLYRLHSHKLKPGVEAPADKFEEVYRSKYGKVRIFKILGVDEESKEWVKANYQCDAPGSWFCPGQYPPGLSEILSKKKDFSQLEDFNKRRQSGDNDEYTKKYFEDLHDPNKAKQKVLEKERKMKLEAAAATKDGSSRSPAEEAEYQELIKKVYNTWDDTDDTTRMWQLISSNNVVDLKAWLDVEPHKAFIRSKDGRGPMFWAFEQRNEEITKLLMKAGVPHTDRDSRGMTPGELLEGEPTRGQ</sequence>
<feature type="transmembrane region" description="Helical" evidence="17">
    <location>
        <begin position="433"/>
        <end position="460"/>
    </location>
</feature>
<keyword evidence="14" id="KW-0464">Manganese</keyword>
<feature type="transmembrane region" description="Helical" evidence="17">
    <location>
        <begin position="556"/>
        <end position="581"/>
    </location>
</feature>
<keyword evidence="13 17" id="KW-0472">Membrane</keyword>
<evidence type="ECO:0000256" key="13">
    <source>
        <dbReference type="ARBA" id="ARBA00023136"/>
    </source>
</evidence>
<evidence type="ECO:0000259" key="19">
    <source>
        <dbReference type="Pfam" id="PF21436"/>
    </source>
</evidence>
<comment type="subcellular location">
    <subcellularLocation>
        <location evidence="3">Endomembrane system</location>
        <topology evidence="3">Multi-pass membrane protein</topology>
    </subcellularLocation>
</comment>
<evidence type="ECO:0000256" key="14">
    <source>
        <dbReference type="ARBA" id="ARBA00023211"/>
    </source>
</evidence>
<dbReference type="PANTHER" id="PTHR13872">
    <property type="entry name" value="DOLICHYL-DIPHOSPHOOLIGOSACCHARIDE--PROTEIN GLYCOSYLTRANSFERASE SUBUNIT"/>
    <property type="match status" value="1"/>
</dbReference>